<feature type="region of interest" description="Disordered" evidence="1">
    <location>
        <begin position="119"/>
        <end position="177"/>
    </location>
</feature>
<feature type="compositionally biased region" description="Polar residues" evidence="1">
    <location>
        <begin position="216"/>
        <end position="225"/>
    </location>
</feature>
<feature type="compositionally biased region" description="Basic and acidic residues" evidence="1">
    <location>
        <begin position="1"/>
        <end position="18"/>
    </location>
</feature>
<organism evidence="2 3">
    <name type="scientific">Coemansia guatemalensis</name>
    <dbReference type="NCBI Taxonomy" id="2761395"/>
    <lineage>
        <taxon>Eukaryota</taxon>
        <taxon>Fungi</taxon>
        <taxon>Fungi incertae sedis</taxon>
        <taxon>Zoopagomycota</taxon>
        <taxon>Kickxellomycotina</taxon>
        <taxon>Kickxellomycetes</taxon>
        <taxon>Kickxellales</taxon>
        <taxon>Kickxellaceae</taxon>
        <taxon>Coemansia</taxon>
    </lineage>
</organism>
<feature type="region of interest" description="Disordered" evidence="1">
    <location>
        <begin position="80"/>
        <end position="104"/>
    </location>
</feature>
<proteinExistence type="predicted"/>
<keyword evidence="3" id="KW-1185">Reference proteome</keyword>
<evidence type="ECO:0000256" key="1">
    <source>
        <dbReference type="SAM" id="MobiDB-lite"/>
    </source>
</evidence>
<evidence type="ECO:0000313" key="3">
    <source>
        <dbReference type="Proteomes" id="UP001140094"/>
    </source>
</evidence>
<accession>A0A9W8LVU4</accession>
<reference evidence="2" key="1">
    <citation type="submission" date="2022-07" db="EMBL/GenBank/DDBJ databases">
        <title>Phylogenomic reconstructions and comparative analyses of Kickxellomycotina fungi.</title>
        <authorList>
            <person name="Reynolds N.K."/>
            <person name="Stajich J.E."/>
            <person name="Barry K."/>
            <person name="Grigoriev I.V."/>
            <person name="Crous P."/>
            <person name="Smith M.E."/>
        </authorList>
    </citation>
    <scope>NUCLEOTIDE SEQUENCE</scope>
    <source>
        <strain evidence="2">NRRL 1565</strain>
    </source>
</reference>
<protein>
    <recommendedName>
        <fullName evidence="4">Zinc finger protein 830</fullName>
    </recommendedName>
</protein>
<gene>
    <name evidence="2" type="ORF">H4R20_000035</name>
</gene>
<feature type="region of interest" description="Disordered" evidence="1">
    <location>
        <begin position="1"/>
        <end position="32"/>
    </location>
</feature>
<feature type="region of interest" description="Disordered" evidence="1">
    <location>
        <begin position="189"/>
        <end position="234"/>
    </location>
</feature>
<feature type="region of interest" description="Disordered" evidence="1">
    <location>
        <begin position="338"/>
        <end position="363"/>
    </location>
</feature>
<dbReference type="OrthoDB" id="5560713at2759"/>
<name>A0A9W8LVU4_9FUNG</name>
<evidence type="ECO:0008006" key="4">
    <source>
        <dbReference type="Google" id="ProtNLM"/>
    </source>
</evidence>
<comment type="caution">
    <text evidence="2">The sequence shown here is derived from an EMBL/GenBank/DDBJ whole genome shotgun (WGS) entry which is preliminary data.</text>
</comment>
<dbReference type="Proteomes" id="UP001140094">
    <property type="component" value="Unassembled WGS sequence"/>
</dbReference>
<sequence>MPKASARDLLRKAREQKKQQLRQGSRSNNGKSRLAALASNDPSIGINASGTLHCNVCMVQVKPADAVGWSIHSKSHLHQSNLQQVSATAAKRGHDGNAESNPADMSENLSAQLNIMQNTSDSVSKADESFQQPADAKRRKINELETDDNASDSDSGSNNSRNSSAEANDVGFNDGALPSGFFDEGVVRAESSDDEEKYDTNRKTKDSLPNADNVRRTSISSSQHPTALKDKVNSSAERTLPNAYKGCLNNGKGQMTGTSDAQLAQETVEHTKNLKASLATFEDEIFSLAIPKSKQQQDSDDTKSSDAPSDYIYGQEEWWNQRARHLAQLNTIIQEGVQGMNPGETLNTTADDDTSESTSSDVEYAGFTDWRSCQL</sequence>
<dbReference type="EMBL" id="JANBUO010000001">
    <property type="protein sequence ID" value="KAJ2809533.1"/>
    <property type="molecule type" value="Genomic_DNA"/>
</dbReference>
<evidence type="ECO:0000313" key="2">
    <source>
        <dbReference type="EMBL" id="KAJ2809533.1"/>
    </source>
</evidence>
<dbReference type="AlphaFoldDB" id="A0A9W8LVU4"/>
<feature type="compositionally biased region" description="Low complexity" evidence="1">
    <location>
        <begin position="152"/>
        <end position="169"/>
    </location>
</feature>
<feature type="compositionally biased region" description="Polar residues" evidence="1">
    <location>
        <begin position="21"/>
        <end position="31"/>
    </location>
</feature>